<name>A0A8J6CDA2_DIALT</name>
<keyword evidence="4 10" id="KW-0067">ATP-binding</keyword>
<comment type="catalytic activity">
    <reaction evidence="7">
        <text>L-seryl-[protein] + ATP = O-phospho-L-seryl-[protein] + ADP + H(+)</text>
        <dbReference type="Rhea" id="RHEA:17989"/>
        <dbReference type="Rhea" id="RHEA-COMP:9863"/>
        <dbReference type="Rhea" id="RHEA-COMP:11604"/>
        <dbReference type="ChEBI" id="CHEBI:15378"/>
        <dbReference type="ChEBI" id="CHEBI:29999"/>
        <dbReference type="ChEBI" id="CHEBI:30616"/>
        <dbReference type="ChEBI" id="CHEBI:83421"/>
        <dbReference type="ChEBI" id="CHEBI:456216"/>
        <dbReference type="EC" id="2.7.12.2"/>
    </reaction>
</comment>
<dbReference type="OrthoDB" id="10252354at2759"/>
<keyword evidence="1" id="KW-0808">Transferase</keyword>
<evidence type="ECO:0000256" key="2">
    <source>
        <dbReference type="ARBA" id="ARBA00022741"/>
    </source>
</evidence>
<dbReference type="OMA" id="FPYNTWG"/>
<comment type="caution">
    <text evidence="12">The sequence shown here is derived from an EMBL/GenBank/DDBJ whole genome shotgun (WGS) entry which is preliminary data.</text>
</comment>
<dbReference type="GO" id="GO:0004708">
    <property type="term" value="F:MAP kinase kinase activity"/>
    <property type="evidence" value="ECO:0007669"/>
    <property type="project" value="UniProtKB-EC"/>
</dbReference>
<gene>
    <name evidence="12" type="ORF">KFE25_004839</name>
</gene>
<comment type="similarity">
    <text evidence="5">Belongs to the protein kinase superfamily. STE Ser/Thr protein kinase family. MAP kinase kinase subfamily.</text>
</comment>
<organism evidence="12 13">
    <name type="scientific">Diacronema lutheri</name>
    <name type="common">Unicellular marine alga</name>
    <name type="synonym">Monochrysis lutheri</name>
    <dbReference type="NCBI Taxonomy" id="2081491"/>
    <lineage>
        <taxon>Eukaryota</taxon>
        <taxon>Haptista</taxon>
        <taxon>Haptophyta</taxon>
        <taxon>Pavlovophyceae</taxon>
        <taxon>Pavlovales</taxon>
        <taxon>Pavlovaceae</taxon>
        <taxon>Diacronema</taxon>
    </lineage>
</organism>
<proteinExistence type="inferred from homology"/>
<dbReference type="InterPro" id="IPR000719">
    <property type="entry name" value="Prot_kinase_dom"/>
</dbReference>
<evidence type="ECO:0000256" key="3">
    <source>
        <dbReference type="ARBA" id="ARBA00022777"/>
    </source>
</evidence>
<dbReference type="Gene3D" id="1.10.510.10">
    <property type="entry name" value="Transferase(Phosphotransferase) domain 1"/>
    <property type="match status" value="1"/>
</dbReference>
<evidence type="ECO:0000313" key="12">
    <source>
        <dbReference type="EMBL" id="KAG8463328.1"/>
    </source>
</evidence>
<evidence type="ECO:0000256" key="5">
    <source>
        <dbReference type="ARBA" id="ARBA00038035"/>
    </source>
</evidence>
<keyword evidence="2 10" id="KW-0547">Nucleotide-binding</keyword>
<dbReference type="Gene3D" id="3.30.200.20">
    <property type="entry name" value="Phosphorylase Kinase, domain 1"/>
    <property type="match status" value="1"/>
</dbReference>
<evidence type="ECO:0000313" key="13">
    <source>
        <dbReference type="Proteomes" id="UP000751190"/>
    </source>
</evidence>
<accession>A0A8J6CDA2</accession>
<feature type="binding site" evidence="10">
    <location>
        <position position="107"/>
    </location>
    <ligand>
        <name>ATP</name>
        <dbReference type="ChEBI" id="CHEBI:30616"/>
    </ligand>
</feature>
<evidence type="ECO:0000256" key="1">
    <source>
        <dbReference type="ARBA" id="ARBA00022679"/>
    </source>
</evidence>
<keyword evidence="13" id="KW-1185">Reference proteome</keyword>
<dbReference type="GO" id="GO:0005524">
    <property type="term" value="F:ATP binding"/>
    <property type="evidence" value="ECO:0007669"/>
    <property type="project" value="UniProtKB-UniRule"/>
</dbReference>
<keyword evidence="3" id="KW-0418">Kinase</keyword>
<sequence length="364" mass="39702">MPIKKPPDLTKLDMSTGLNPRDTTFTLSDSGTFSKDDFTLKARGITQSPFGRCEGSSALTITQSPFGRYEGSSALAQLQMIKQLGSGASSVVKLVYHPPSGQMLALKQLAAMEDPALRQQVINELKVLYDVRCDYLVRLHDAFYLEGIIYLALEFMNAGSLEDVARKAGRIGDLPLGQIMVQVLQGLIFLHKEKHQLHRDLKPANILLSSCGDVKLSDFGISRQLENTMAVAGTFCGTAQYMSPERIVGDGYSYPADVWCVGLIALECAIGAYPYSRSVSGSGYFDLVKAIVDGPLPTEDPALAPVLAQAGLSAELLDFVRHCLRKEATARPTALQLMDHPFVQRAMAYPNGQVELGRWLEGLN</sequence>
<reference evidence="12" key="1">
    <citation type="submission" date="2021-05" db="EMBL/GenBank/DDBJ databases">
        <title>The genome of the haptophyte Pavlova lutheri (Diacronema luteri, Pavlovales) - a model for lipid biosynthesis in eukaryotic algae.</title>
        <authorList>
            <person name="Hulatt C.J."/>
            <person name="Posewitz M.C."/>
        </authorList>
    </citation>
    <scope>NUCLEOTIDE SEQUENCE</scope>
    <source>
        <strain evidence="12">NIVA-4/92</strain>
    </source>
</reference>
<dbReference type="PROSITE" id="PS00107">
    <property type="entry name" value="PROTEIN_KINASE_ATP"/>
    <property type="match status" value="1"/>
</dbReference>
<dbReference type="Pfam" id="PF00069">
    <property type="entry name" value="Pkinase"/>
    <property type="match status" value="1"/>
</dbReference>
<dbReference type="SUPFAM" id="SSF56112">
    <property type="entry name" value="Protein kinase-like (PK-like)"/>
    <property type="match status" value="1"/>
</dbReference>
<feature type="domain" description="Protein kinase" evidence="11">
    <location>
        <begin position="78"/>
        <end position="343"/>
    </location>
</feature>
<dbReference type="EC" id="2.7.12.2" evidence="6"/>
<comment type="catalytic activity">
    <reaction evidence="9">
        <text>L-tyrosyl-[protein] + ATP = O-phospho-L-tyrosyl-[protein] + ADP + H(+)</text>
        <dbReference type="Rhea" id="RHEA:10596"/>
        <dbReference type="Rhea" id="RHEA-COMP:10136"/>
        <dbReference type="Rhea" id="RHEA-COMP:20101"/>
        <dbReference type="ChEBI" id="CHEBI:15378"/>
        <dbReference type="ChEBI" id="CHEBI:30616"/>
        <dbReference type="ChEBI" id="CHEBI:46858"/>
        <dbReference type="ChEBI" id="CHEBI:61978"/>
        <dbReference type="ChEBI" id="CHEBI:456216"/>
        <dbReference type="EC" id="2.7.12.2"/>
    </reaction>
</comment>
<comment type="catalytic activity">
    <reaction evidence="8">
        <text>L-threonyl-[protein] + ATP = O-phospho-L-threonyl-[protein] + ADP + H(+)</text>
        <dbReference type="Rhea" id="RHEA:46608"/>
        <dbReference type="Rhea" id="RHEA-COMP:11060"/>
        <dbReference type="Rhea" id="RHEA-COMP:11605"/>
        <dbReference type="ChEBI" id="CHEBI:15378"/>
        <dbReference type="ChEBI" id="CHEBI:30013"/>
        <dbReference type="ChEBI" id="CHEBI:30616"/>
        <dbReference type="ChEBI" id="CHEBI:61977"/>
        <dbReference type="ChEBI" id="CHEBI:456216"/>
        <dbReference type="EC" id="2.7.12.2"/>
    </reaction>
</comment>
<evidence type="ECO:0000256" key="8">
    <source>
        <dbReference type="ARBA" id="ARBA00049299"/>
    </source>
</evidence>
<evidence type="ECO:0000256" key="4">
    <source>
        <dbReference type="ARBA" id="ARBA00022840"/>
    </source>
</evidence>
<dbReference type="Proteomes" id="UP000751190">
    <property type="component" value="Unassembled WGS sequence"/>
</dbReference>
<dbReference type="CDD" id="cd06623">
    <property type="entry name" value="PKc_MAPKK_plant_like"/>
    <property type="match status" value="1"/>
</dbReference>
<dbReference type="InterPro" id="IPR017441">
    <property type="entry name" value="Protein_kinase_ATP_BS"/>
</dbReference>
<evidence type="ECO:0000259" key="11">
    <source>
        <dbReference type="PROSITE" id="PS50011"/>
    </source>
</evidence>
<dbReference type="SMART" id="SM00220">
    <property type="entry name" value="S_TKc"/>
    <property type="match status" value="1"/>
</dbReference>
<evidence type="ECO:0000256" key="10">
    <source>
        <dbReference type="PROSITE-ProRule" id="PRU10141"/>
    </source>
</evidence>
<dbReference type="InterPro" id="IPR011009">
    <property type="entry name" value="Kinase-like_dom_sf"/>
</dbReference>
<evidence type="ECO:0000256" key="9">
    <source>
        <dbReference type="ARBA" id="ARBA00051693"/>
    </source>
</evidence>
<evidence type="ECO:0000256" key="6">
    <source>
        <dbReference type="ARBA" id="ARBA00038999"/>
    </source>
</evidence>
<evidence type="ECO:0000256" key="7">
    <source>
        <dbReference type="ARBA" id="ARBA00049014"/>
    </source>
</evidence>
<dbReference type="EMBL" id="JAGTXO010000016">
    <property type="protein sequence ID" value="KAG8463328.1"/>
    <property type="molecule type" value="Genomic_DNA"/>
</dbReference>
<protein>
    <recommendedName>
        <fullName evidence="6">mitogen-activated protein kinase kinase</fullName>
        <ecNumber evidence="6">2.7.12.2</ecNumber>
    </recommendedName>
</protein>
<dbReference type="PANTHER" id="PTHR48013:SF9">
    <property type="entry name" value="DUAL SPECIFICITY MITOGEN-ACTIVATED PROTEIN KINASE KINASE 5"/>
    <property type="match status" value="1"/>
</dbReference>
<dbReference type="AlphaFoldDB" id="A0A8J6CDA2"/>
<dbReference type="PROSITE" id="PS50011">
    <property type="entry name" value="PROTEIN_KINASE_DOM"/>
    <property type="match status" value="1"/>
</dbReference>
<dbReference type="PANTHER" id="PTHR48013">
    <property type="entry name" value="DUAL SPECIFICITY MITOGEN-ACTIVATED PROTEIN KINASE KINASE 5-RELATED"/>
    <property type="match status" value="1"/>
</dbReference>